<dbReference type="OrthoDB" id="2228at2759"/>
<name>A0A1J7IVP6_9PEZI</name>
<evidence type="ECO:0000313" key="1">
    <source>
        <dbReference type="EMBL" id="OIW31783.1"/>
    </source>
</evidence>
<organism evidence="1 2">
    <name type="scientific">Coniochaeta ligniaria NRRL 30616</name>
    <dbReference type="NCBI Taxonomy" id="1408157"/>
    <lineage>
        <taxon>Eukaryota</taxon>
        <taxon>Fungi</taxon>
        <taxon>Dikarya</taxon>
        <taxon>Ascomycota</taxon>
        <taxon>Pezizomycotina</taxon>
        <taxon>Sordariomycetes</taxon>
        <taxon>Sordariomycetidae</taxon>
        <taxon>Coniochaetales</taxon>
        <taxon>Coniochaetaceae</taxon>
        <taxon>Coniochaeta</taxon>
    </lineage>
</organism>
<keyword evidence="2" id="KW-1185">Reference proteome</keyword>
<sequence length="65" mass="7372">MGVSAIQEQHDLLVDTIKNITRGDVSCRHAAFRPPELYSQVWPLTHAVLLVEGLGARRELQKNHR</sequence>
<accession>A0A1J7IVP6</accession>
<dbReference type="EMBL" id="KV875095">
    <property type="protein sequence ID" value="OIW31783.1"/>
    <property type="molecule type" value="Genomic_DNA"/>
</dbReference>
<dbReference type="Proteomes" id="UP000182658">
    <property type="component" value="Unassembled WGS sequence"/>
</dbReference>
<dbReference type="InParanoid" id="A0A1J7IVP6"/>
<gene>
    <name evidence="1" type="ORF">CONLIGDRAFT_629464</name>
</gene>
<reference evidence="1 2" key="1">
    <citation type="submission" date="2016-10" db="EMBL/GenBank/DDBJ databases">
        <title>Draft genome sequence of Coniochaeta ligniaria NRRL30616, a lignocellulolytic fungus for bioabatement of inhibitors in plant biomass hydrolysates.</title>
        <authorList>
            <consortium name="DOE Joint Genome Institute"/>
            <person name="Jimenez D.J."/>
            <person name="Hector R.E."/>
            <person name="Riley R."/>
            <person name="Sun H."/>
            <person name="Grigoriev I.V."/>
            <person name="Van Elsas J.D."/>
            <person name="Nichols N.N."/>
        </authorList>
    </citation>
    <scope>NUCLEOTIDE SEQUENCE [LARGE SCALE GENOMIC DNA]</scope>
    <source>
        <strain evidence="1 2">NRRL 30616</strain>
    </source>
</reference>
<proteinExistence type="predicted"/>
<dbReference type="AlphaFoldDB" id="A0A1J7IVP6"/>
<protein>
    <submittedName>
        <fullName evidence="1">Uncharacterized protein</fullName>
    </submittedName>
</protein>
<evidence type="ECO:0000313" key="2">
    <source>
        <dbReference type="Proteomes" id="UP000182658"/>
    </source>
</evidence>